<dbReference type="GO" id="GO:0008757">
    <property type="term" value="F:S-adenosylmethionine-dependent methyltransferase activity"/>
    <property type="evidence" value="ECO:0007669"/>
    <property type="project" value="InterPro"/>
</dbReference>
<dbReference type="OrthoDB" id="65624at2"/>
<dbReference type="InterPro" id="IPR013216">
    <property type="entry name" value="Methyltransf_11"/>
</dbReference>
<dbReference type="PANTHER" id="PTHR43591:SF24">
    <property type="entry name" value="2-METHOXY-6-POLYPRENYL-1,4-BENZOQUINOL METHYLASE, MITOCHONDRIAL"/>
    <property type="match status" value="1"/>
</dbReference>
<dbReference type="InterPro" id="IPR029063">
    <property type="entry name" value="SAM-dependent_MTases_sf"/>
</dbReference>
<reference evidence="2 3" key="1">
    <citation type="journal article" date="2013" name="Stand. Genomic Sci.">
        <title>Genomic Encyclopedia of Type Strains, Phase I: The one thousand microbial genomes (KMG-I) project.</title>
        <authorList>
            <person name="Kyrpides N.C."/>
            <person name="Woyke T."/>
            <person name="Eisen J.A."/>
            <person name="Garrity G."/>
            <person name="Lilburn T.G."/>
            <person name="Beck B.J."/>
            <person name="Whitman W.B."/>
            <person name="Hugenholtz P."/>
            <person name="Klenk H.P."/>
        </authorList>
    </citation>
    <scope>NUCLEOTIDE SEQUENCE [LARGE SCALE GENOMIC DNA]</scope>
    <source>
        <strain evidence="2 3">DSM 45044</strain>
    </source>
</reference>
<dbReference type="Proteomes" id="UP000321617">
    <property type="component" value="Unassembled WGS sequence"/>
</dbReference>
<dbReference type="Gene3D" id="3.40.50.150">
    <property type="entry name" value="Vaccinia Virus protein VP39"/>
    <property type="match status" value="1"/>
</dbReference>
<dbReference type="AlphaFoldDB" id="A0A562VB26"/>
<evidence type="ECO:0000313" key="2">
    <source>
        <dbReference type="EMBL" id="TWJ15076.1"/>
    </source>
</evidence>
<dbReference type="Pfam" id="PF08241">
    <property type="entry name" value="Methyltransf_11"/>
    <property type="match status" value="1"/>
</dbReference>
<comment type="caution">
    <text evidence="2">The sequence shown here is derived from an EMBL/GenBank/DDBJ whole genome shotgun (WGS) entry which is preliminary data.</text>
</comment>
<name>A0A562VB26_9ACTN</name>
<dbReference type="SUPFAM" id="SSF53335">
    <property type="entry name" value="S-adenosyl-L-methionine-dependent methyltransferases"/>
    <property type="match status" value="1"/>
</dbReference>
<keyword evidence="3" id="KW-1185">Reference proteome</keyword>
<dbReference type="EMBL" id="VLLL01000005">
    <property type="protein sequence ID" value="TWJ15076.1"/>
    <property type="molecule type" value="Genomic_DNA"/>
</dbReference>
<feature type="domain" description="Methyltransferase type 11" evidence="1">
    <location>
        <begin position="55"/>
        <end position="143"/>
    </location>
</feature>
<keyword evidence="2" id="KW-0489">Methyltransferase</keyword>
<dbReference type="CDD" id="cd02440">
    <property type="entry name" value="AdoMet_MTases"/>
    <property type="match status" value="1"/>
</dbReference>
<gene>
    <name evidence="2" type="ORF">LX16_0774</name>
</gene>
<accession>A0A562VB26</accession>
<evidence type="ECO:0000313" key="3">
    <source>
        <dbReference type="Proteomes" id="UP000321617"/>
    </source>
</evidence>
<evidence type="ECO:0000259" key="1">
    <source>
        <dbReference type="Pfam" id="PF08241"/>
    </source>
</evidence>
<sequence>MTSPFTARRPLRERAYPDPSNLETRRAVYRFRRPPLDLVGEVAARLATAPPGTLLDVGSGSGVHTRALRDRHPDRTVIGLDLSHGMAGHTGPPAVVADAEALPVADGVVAGCLAVHMLYHVPRPRLAVAELARVLTDDGLVVIVAQDGGDRAEVEGLWRDCVHATGGEWRRESPLDLSGMAVLAADHFESVTRHDFPGETVVPDWRPVVAYQESTRALSGLSDAGFDAAMAEFTARVRSEVARTGVFRFTNRVGILTARRPLRS</sequence>
<organism evidence="2 3">
    <name type="scientific">Stackebrandtia albiflava</name>
    <dbReference type="NCBI Taxonomy" id="406432"/>
    <lineage>
        <taxon>Bacteria</taxon>
        <taxon>Bacillati</taxon>
        <taxon>Actinomycetota</taxon>
        <taxon>Actinomycetes</taxon>
        <taxon>Glycomycetales</taxon>
        <taxon>Glycomycetaceae</taxon>
        <taxon>Stackebrandtia</taxon>
    </lineage>
</organism>
<proteinExistence type="predicted"/>
<keyword evidence="2" id="KW-0808">Transferase</keyword>
<protein>
    <submittedName>
        <fullName evidence="2">Methyltransferase family protein</fullName>
    </submittedName>
</protein>
<dbReference type="RefSeq" id="WP_147133167.1">
    <property type="nucleotide sequence ID" value="NZ_BAABIJ010000001.1"/>
</dbReference>
<dbReference type="PANTHER" id="PTHR43591">
    <property type="entry name" value="METHYLTRANSFERASE"/>
    <property type="match status" value="1"/>
</dbReference>
<dbReference type="GO" id="GO:0032259">
    <property type="term" value="P:methylation"/>
    <property type="evidence" value="ECO:0007669"/>
    <property type="project" value="UniProtKB-KW"/>
</dbReference>